<comment type="similarity">
    <text evidence="2 7">Belongs to the class-I pyridoxal-phosphate-dependent aminotransferase family.</text>
</comment>
<dbReference type="InterPro" id="IPR004839">
    <property type="entry name" value="Aminotransferase_I/II_large"/>
</dbReference>
<evidence type="ECO:0000256" key="2">
    <source>
        <dbReference type="ARBA" id="ARBA00007441"/>
    </source>
</evidence>
<reference evidence="9 10" key="1">
    <citation type="submission" date="2016-10" db="EMBL/GenBank/DDBJ databases">
        <authorList>
            <person name="de Groot N.N."/>
        </authorList>
    </citation>
    <scope>NUCLEOTIDE SEQUENCE [LARGE SCALE GENOMIC DNA]</scope>
    <source>
        <strain evidence="9 10">DSM 29340</strain>
    </source>
</reference>
<dbReference type="Pfam" id="PF00155">
    <property type="entry name" value="Aminotran_1_2"/>
    <property type="match status" value="1"/>
</dbReference>
<evidence type="ECO:0000256" key="6">
    <source>
        <dbReference type="ARBA" id="ARBA00049185"/>
    </source>
</evidence>
<evidence type="ECO:0000256" key="7">
    <source>
        <dbReference type="RuleBase" id="RU000481"/>
    </source>
</evidence>
<dbReference type="Proteomes" id="UP000199379">
    <property type="component" value="Unassembled WGS sequence"/>
</dbReference>
<dbReference type="RefSeq" id="WP_092361873.1">
    <property type="nucleotide sequence ID" value="NZ_BMGV01000001.1"/>
</dbReference>
<evidence type="ECO:0000256" key="1">
    <source>
        <dbReference type="ARBA" id="ARBA00001933"/>
    </source>
</evidence>
<dbReference type="EC" id="2.6.1.-" evidence="7"/>
<name>A0A1H6R8T1_9RHOB</name>
<evidence type="ECO:0000313" key="10">
    <source>
        <dbReference type="Proteomes" id="UP000199379"/>
    </source>
</evidence>
<dbReference type="Gene3D" id="3.40.640.10">
    <property type="entry name" value="Type I PLP-dependent aspartate aminotransferase-like (Major domain)"/>
    <property type="match status" value="1"/>
</dbReference>
<evidence type="ECO:0000256" key="5">
    <source>
        <dbReference type="ARBA" id="ARBA00022898"/>
    </source>
</evidence>
<dbReference type="PROSITE" id="PS00105">
    <property type="entry name" value="AA_TRANSFER_CLASS_1"/>
    <property type="match status" value="1"/>
</dbReference>
<keyword evidence="5" id="KW-0663">Pyridoxal phosphate</keyword>
<dbReference type="InterPro" id="IPR050596">
    <property type="entry name" value="AspAT/PAT-like"/>
</dbReference>
<dbReference type="InterPro" id="IPR015421">
    <property type="entry name" value="PyrdxlP-dep_Trfase_major"/>
</dbReference>
<proteinExistence type="inferred from homology"/>
<keyword evidence="10" id="KW-1185">Reference proteome</keyword>
<dbReference type="PANTHER" id="PTHR46383:SF2">
    <property type="entry name" value="AMINOTRANSFERASE"/>
    <property type="match status" value="1"/>
</dbReference>
<dbReference type="GO" id="GO:0006520">
    <property type="term" value="P:amino acid metabolic process"/>
    <property type="evidence" value="ECO:0007669"/>
    <property type="project" value="InterPro"/>
</dbReference>
<comment type="cofactor">
    <cofactor evidence="1 7">
        <name>pyridoxal 5'-phosphate</name>
        <dbReference type="ChEBI" id="CHEBI:597326"/>
    </cofactor>
</comment>
<protein>
    <recommendedName>
        <fullName evidence="7">Aminotransferase</fullName>
        <ecNumber evidence="7">2.6.1.-</ecNumber>
    </recommendedName>
</protein>
<dbReference type="OrthoDB" id="9763453at2"/>
<dbReference type="InterPro" id="IPR015424">
    <property type="entry name" value="PyrdxlP-dep_Trfase"/>
</dbReference>
<dbReference type="PANTHER" id="PTHR46383">
    <property type="entry name" value="ASPARTATE AMINOTRANSFERASE"/>
    <property type="match status" value="1"/>
</dbReference>
<keyword evidence="3 7" id="KW-0032">Aminotransferase</keyword>
<dbReference type="AlphaFoldDB" id="A0A1H6R8T1"/>
<keyword evidence="4 7" id="KW-0808">Transferase</keyword>
<dbReference type="GO" id="GO:0004069">
    <property type="term" value="F:L-aspartate:2-oxoglutarate aminotransferase activity"/>
    <property type="evidence" value="ECO:0007669"/>
    <property type="project" value="UniProtKB-EC"/>
</dbReference>
<dbReference type="EMBL" id="FNYD01000001">
    <property type="protein sequence ID" value="SEI48035.1"/>
    <property type="molecule type" value="Genomic_DNA"/>
</dbReference>
<dbReference type="GO" id="GO:0030170">
    <property type="term" value="F:pyridoxal phosphate binding"/>
    <property type="evidence" value="ECO:0007669"/>
    <property type="project" value="InterPro"/>
</dbReference>
<comment type="catalytic activity">
    <reaction evidence="6">
        <text>L-aspartate + 2-oxoglutarate = oxaloacetate + L-glutamate</text>
        <dbReference type="Rhea" id="RHEA:21824"/>
        <dbReference type="ChEBI" id="CHEBI:16452"/>
        <dbReference type="ChEBI" id="CHEBI:16810"/>
        <dbReference type="ChEBI" id="CHEBI:29985"/>
        <dbReference type="ChEBI" id="CHEBI:29991"/>
        <dbReference type="EC" id="2.6.1.1"/>
    </reaction>
</comment>
<evidence type="ECO:0000259" key="8">
    <source>
        <dbReference type="Pfam" id="PF00155"/>
    </source>
</evidence>
<dbReference type="SUPFAM" id="SSF53383">
    <property type="entry name" value="PLP-dependent transferases"/>
    <property type="match status" value="1"/>
</dbReference>
<evidence type="ECO:0000313" key="9">
    <source>
        <dbReference type="EMBL" id="SEI48035.1"/>
    </source>
</evidence>
<dbReference type="InterPro" id="IPR004838">
    <property type="entry name" value="NHTrfase_class1_PyrdxlP-BS"/>
</dbReference>
<dbReference type="CDD" id="cd00609">
    <property type="entry name" value="AAT_like"/>
    <property type="match status" value="1"/>
</dbReference>
<feature type="domain" description="Aminotransferase class I/classII large" evidence="8">
    <location>
        <begin position="31"/>
        <end position="373"/>
    </location>
</feature>
<dbReference type="STRING" id="1227549.SAMN05444007_101324"/>
<evidence type="ECO:0000256" key="3">
    <source>
        <dbReference type="ARBA" id="ARBA00022576"/>
    </source>
</evidence>
<accession>A0A1H6R8T1</accession>
<evidence type="ECO:0000256" key="4">
    <source>
        <dbReference type="ARBA" id="ARBA00022679"/>
    </source>
</evidence>
<sequence>MRNSTRSEVDPFIVMDVMEAARRAEEGGRRIIHMEVGQPGTGAPAGAIEAVAGTMRQDAMGYTVALGLPALRRRIARLYGEWYGVDLNPDRVVVTPGSSGAFLLAFTALFDSGDRVGIGAPGYPSYRQILTALGLRPVDIETAPGNRLQPVPADLDGLDLAGLMVASPANPTGTMLDHAAMGALIEAARAQGASFISDEIYHGLEYENRAVTGLELSDELYVINSFSKYFSMTGWRVGWMVVPEDHVRVVERIAQNLFICPPHVSQVAALAALDCEPELQANLDIYKANRKLMIERLPSAGFTRFAPPDGAFYIYADVSDLTDDSRAFAAEILEQAGVAVTPGLDFDPVRGHRTLRFSYARATADIEEGLARLADFMARRERAFPTPAR</sequence>
<gene>
    <name evidence="9" type="ORF">SAMN05444007_101324</name>
</gene>
<organism evidence="9 10">
    <name type="scientific">Cribrihabitans marinus</name>
    <dbReference type="NCBI Taxonomy" id="1227549"/>
    <lineage>
        <taxon>Bacteria</taxon>
        <taxon>Pseudomonadati</taxon>
        <taxon>Pseudomonadota</taxon>
        <taxon>Alphaproteobacteria</taxon>
        <taxon>Rhodobacterales</taxon>
        <taxon>Paracoccaceae</taxon>
        <taxon>Cribrihabitans</taxon>
    </lineage>
</organism>